<keyword evidence="2" id="KW-0276">Fatty acid metabolism</keyword>
<proteinExistence type="predicted"/>
<dbReference type="AlphaFoldDB" id="A0A1M5SV22"/>
<reference evidence="6" key="1">
    <citation type="submission" date="2016-11" db="EMBL/GenBank/DDBJ databases">
        <authorList>
            <person name="Varghese N."/>
            <person name="Submissions S."/>
        </authorList>
    </citation>
    <scope>NUCLEOTIDE SEQUENCE [LARGE SCALE GENOMIC DNA]</scope>
    <source>
        <strain evidence="6">DSM 25330</strain>
    </source>
</reference>
<name>A0A1M5SV22_9FLAO</name>
<dbReference type="InterPro" id="IPR020845">
    <property type="entry name" value="AMP-binding_CS"/>
</dbReference>
<evidence type="ECO:0000313" key="5">
    <source>
        <dbReference type="EMBL" id="SHH42364.1"/>
    </source>
</evidence>
<evidence type="ECO:0000256" key="1">
    <source>
        <dbReference type="ARBA" id="ARBA00022598"/>
    </source>
</evidence>
<evidence type="ECO:0000313" key="6">
    <source>
        <dbReference type="Proteomes" id="UP000184522"/>
    </source>
</evidence>
<protein>
    <submittedName>
        <fullName evidence="5">Long-chain acyl-CoA synthetase</fullName>
    </submittedName>
</protein>
<dbReference type="STRING" id="1089305.SAMN05444148_1981"/>
<dbReference type="GO" id="GO:0016020">
    <property type="term" value="C:membrane"/>
    <property type="evidence" value="ECO:0007669"/>
    <property type="project" value="TreeGrafter"/>
</dbReference>
<gene>
    <name evidence="5" type="ORF">SAMN05444148_1981</name>
</gene>
<dbReference type="Pfam" id="PF00501">
    <property type="entry name" value="AMP-binding"/>
    <property type="match status" value="1"/>
</dbReference>
<evidence type="ECO:0000256" key="2">
    <source>
        <dbReference type="ARBA" id="ARBA00022832"/>
    </source>
</evidence>
<dbReference type="EMBL" id="FQWS01000002">
    <property type="protein sequence ID" value="SHH42364.1"/>
    <property type="molecule type" value="Genomic_DNA"/>
</dbReference>
<dbReference type="Pfam" id="PF23562">
    <property type="entry name" value="AMP-binding_C_3"/>
    <property type="match status" value="1"/>
</dbReference>
<keyword evidence="3" id="KW-0443">Lipid metabolism</keyword>
<dbReference type="CDD" id="cd05907">
    <property type="entry name" value="VL_LC_FACS_like"/>
    <property type="match status" value="1"/>
</dbReference>
<dbReference type="Proteomes" id="UP000184522">
    <property type="component" value="Unassembled WGS sequence"/>
</dbReference>
<dbReference type="RefSeq" id="WP_073085978.1">
    <property type="nucleotide sequence ID" value="NZ_FQWS01000002.1"/>
</dbReference>
<dbReference type="InterPro" id="IPR042099">
    <property type="entry name" value="ANL_N_sf"/>
</dbReference>
<dbReference type="PROSITE" id="PS00455">
    <property type="entry name" value="AMP_BINDING"/>
    <property type="match status" value="1"/>
</dbReference>
<keyword evidence="6" id="KW-1185">Reference proteome</keyword>
<dbReference type="OrthoDB" id="9803968at2"/>
<dbReference type="PANTHER" id="PTHR43272">
    <property type="entry name" value="LONG-CHAIN-FATTY-ACID--COA LIGASE"/>
    <property type="match status" value="1"/>
</dbReference>
<dbReference type="PRINTS" id="PR00154">
    <property type="entry name" value="AMPBINDING"/>
</dbReference>
<accession>A0A1M5SV22</accession>
<evidence type="ECO:0000259" key="4">
    <source>
        <dbReference type="Pfam" id="PF00501"/>
    </source>
</evidence>
<dbReference type="InterPro" id="IPR020459">
    <property type="entry name" value="AMP-binding"/>
</dbReference>
<keyword evidence="1" id="KW-0436">Ligase</keyword>
<dbReference type="Gene3D" id="3.40.50.12780">
    <property type="entry name" value="N-terminal domain of ligase-like"/>
    <property type="match status" value="2"/>
</dbReference>
<sequence>MTEIKRLFDFPYHQLENNPNNSALVTKYDGKWTPMSTQDYLDKANAVSRALLKMGVKKGDKIALISSTNRTEWNIMDIGTLQIGATNVPIYPTICAEDYEYVLNHSESIYCFVSDEEVLEKVNKIKANTKLKDVYSFDHIEGCKHYSELFELGKDKSNQPEVEARKDEVDKHDLATIIYTSGTTGKPKGVMLSHWNITSNVLASSPRVPLPESSETRILSFLPICHIFERVLIYVYQYAGTSIYFAEALDKIGDNAKEVKPNLMSVVPRLLEKVFDKIMLKGEELTGIKKALFFWAVSLGEKWEPYGKNGAWYEFKLKIANKLIFSKWREALGGQLYTMVSGSAALQPRLARVFGAAGMRVMEGYGLTETSPVVSVGLYKNNMYQIGTVGKPIDGVEVKIADDGEILIKGPNVMQGYYKDSEKTAEVMSGDYFHTGDKGEVTADGFLKITGRKKEMFKTSGGKYVIPTLLENDLKQSLFIEQIMVVGEGEKMPCALIQPNFDFVRDWIEHKGHNIGTSNEEIAASEIVIKRIQKEVDKYNINFGKWEQIKKFELTSSVWSIDNGELTPTMKMKRSVIKDMYSNLYEKMYRG</sequence>
<dbReference type="PANTHER" id="PTHR43272:SF32">
    <property type="entry name" value="AMP-DEPENDENT SYNTHETASE_LIGASE DOMAIN-CONTAINING PROTEIN"/>
    <property type="match status" value="1"/>
</dbReference>
<evidence type="ECO:0000256" key="3">
    <source>
        <dbReference type="ARBA" id="ARBA00023098"/>
    </source>
</evidence>
<dbReference type="InterPro" id="IPR000873">
    <property type="entry name" value="AMP-dep_synth/lig_dom"/>
</dbReference>
<feature type="domain" description="AMP-dependent synthetase/ligase" evidence="4">
    <location>
        <begin position="13"/>
        <end position="418"/>
    </location>
</feature>
<dbReference type="SUPFAM" id="SSF56801">
    <property type="entry name" value="Acetyl-CoA synthetase-like"/>
    <property type="match status" value="1"/>
</dbReference>
<organism evidence="5 6">
    <name type="scientific">Winogradskyella jejuensis</name>
    <dbReference type="NCBI Taxonomy" id="1089305"/>
    <lineage>
        <taxon>Bacteria</taxon>
        <taxon>Pseudomonadati</taxon>
        <taxon>Bacteroidota</taxon>
        <taxon>Flavobacteriia</taxon>
        <taxon>Flavobacteriales</taxon>
        <taxon>Flavobacteriaceae</taxon>
        <taxon>Winogradskyella</taxon>
    </lineage>
</organism>
<dbReference type="GO" id="GO:0004467">
    <property type="term" value="F:long-chain fatty acid-CoA ligase activity"/>
    <property type="evidence" value="ECO:0007669"/>
    <property type="project" value="TreeGrafter"/>
</dbReference>